<dbReference type="InterPro" id="IPR012938">
    <property type="entry name" value="Glc/Sorbosone_DH"/>
</dbReference>
<sequence>MIFPNNFIRVFHLFVFLLTLTHIAFATVAQAEPASGKKFSAYQVSEVATGLSFPWSLAFLPDDALLVTERTGQLRKVVAGEVSTPIGGLPDDIYVKGQGGLLDVVLHPDYAQNGWIYLSYASGTDQNNALKVMRAKLSGLKLLEQQVLFTVTPTKNTPVHYGGRMAFLPDNSLLITSGDGFDFREQAQLKSSLLGKIIRIMDDGSVPLDNPFVESGEELTSAVDHENKSIQYIYSLGHRNPQGILYDPQRQQIFAHEHGPAGGDEVNIIKAGYNYGWPVITQGLDYSGARISPFTEYPGMQQPWVDWTPSIAPSGMVMYRGEMFANAQGDLLATSLKFKQVYWLQLEGDRVLTQTTLFSEIGERLRDIRVHPDGSLYLLTDAADGKILRVTALK</sequence>
<dbReference type="InterPro" id="IPR011041">
    <property type="entry name" value="Quinoprot_gluc/sorb_DH_b-prop"/>
</dbReference>
<dbReference type="Gene3D" id="2.120.10.30">
    <property type="entry name" value="TolB, C-terminal domain"/>
    <property type="match status" value="1"/>
</dbReference>
<dbReference type="PANTHER" id="PTHR19328:SF75">
    <property type="entry name" value="ALDOSE SUGAR DEHYDROGENASE YLII"/>
    <property type="match status" value="1"/>
</dbReference>
<dbReference type="EMBL" id="LSNE01000011">
    <property type="protein sequence ID" value="KXI27526.1"/>
    <property type="molecule type" value="Genomic_DNA"/>
</dbReference>
<evidence type="ECO:0000313" key="4">
    <source>
        <dbReference type="Proteomes" id="UP000070299"/>
    </source>
</evidence>
<name>A0A148KMI8_9ALTE</name>
<dbReference type="AlphaFoldDB" id="A0A148KMI8"/>
<dbReference type="SUPFAM" id="SSF50952">
    <property type="entry name" value="Soluble quinoprotein glucose dehydrogenase"/>
    <property type="match status" value="1"/>
</dbReference>
<accession>A0A148KMI8</accession>
<dbReference type="PANTHER" id="PTHR19328">
    <property type="entry name" value="HEDGEHOG-INTERACTING PROTEIN"/>
    <property type="match status" value="1"/>
</dbReference>
<protein>
    <submittedName>
        <fullName evidence="3">Glucose dehydrogenase</fullName>
    </submittedName>
</protein>
<keyword evidence="1" id="KW-0732">Signal</keyword>
<organism evidence="3 4">
    <name type="scientific">Paraglaciecola hydrolytica</name>
    <dbReference type="NCBI Taxonomy" id="1799789"/>
    <lineage>
        <taxon>Bacteria</taxon>
        <taxon>Pseudomonadati</taxon>
        <taxon>Pseudomonadota</taxon>
        <taxon>Gammaproteobacteria</taxon>
        <taxon>Alteromonadales</taxon>
        <taxon>Alteromonadaceae</taxon>
        <taxon>Paraglaciecola</taxon>
    </lineage>
</organism>
<dbReference type="Pfam" id="PF07995">
    <property type="entry name" value="GSDH"/>
    <property type="match status" value="1"/>
</dbReference>
<feature type="chain" id="PRO_5007550215" evidence="1">
    <location>
        <begin position="27"/>
        <end position="394"/>
    </location>
</feature>
<dbReference type="OrthoDB" id="9770043at2"/>
<reference evidence="4" key="1">
    <citation type="submission" date="2016-02" db="EMBL/GenBank/DDBJ databases">
        <authorList>
            <person name="Schultz-Johansen M."/>
            <person name="Glaring M.A."/>
            <person name="Bech P.K."/>
            <person name="Stougaard P."/>
        </authorList>
    </citation>
    <scope>NUCLEOTIDE SEQUENCE [LARGE SCALE GENOMIC DNA]</scope>
    <source>
        <strain evidence="4">S66</strain>
    </source>
</reference>
<gene>
    <name evidence="3" type="ORF">AX660_21875</name>
</gene>
<evidence type="ECO:0000313" key="3">
    <source>
        <dbReference type="EMBL" id="KXI27526.1"/>
    </source>
</evidence>
<dbReference type="STRING" id="1799789.AX660_21875"/>
<evidence type="ECO:0000256" key="1">
    <source>
        <dbReference type="SAM" id="SignalP"/>
    </source>
</evidence>
<proteinExistence type="predicted"/>
<dbReference type="Proteomes" id="UP000070299">
    <property type="component" value="Unassembled WGS sequence"/>
</dbReference>
<keyword evidence="4" id="KW-1185">Reference proteome</keyword>
<dbReference type="InterPro" id="IPR011042">
    <property type="entry name" value="6-blade_b-propeller_TolB-like"/>
</dbReference>
<feature type="domain" description="Glucose/Sorbosone dehydrogenase" evidence="2">
    <location>
        <begin position="52"/>
        <end position="389"/>
    </location>
</feature>
<feature type="signal peptide" evidence="1">
    <location>
        <begin position="1"/>
        <end position="26"/>
    </location>
</feature>
<evidence type="ECO:0000259" key="2">
    <source>
        <dbReference type="Pfam" id="PF07995"/>
    </source>
</evidence>
<comment type="caution">
    <text evidence="3">The sequence shown here is derived from an EMBL/GenBank/DDBJ whole genome shotgun (WGS) entry which is preliminary data.</text>
</comment>